<dbReference type="InterPro" id="IPR044925">
    <property type="entry name" value="His-Me_finger_sf"/>
</dbReference>
<dbReference type="GO" id="GO:0004519">
    <property type="term" value="F:endonuclease activity"/>
    <property type="evidence" value="ECO:0007669"/>
    <property type="project" value="UniProtKB-KW"/>
</dbReference>
<keyword evidence="3" id="KW-0378">Hydrolase</keyword>
<dbReference type="KEGG" id="cmet:K6K41_08075"/>
<evidence type="ECO:0000313" key="4">
    <source>
        <dbReference type="Proteomes" id="UP000825701"/>
    </source>
</evidence>
<protein>
    <submittedName>
        <fullName evidence="3">DNA/RNA non-specific endonuclease</fullName>
    </submittedName>
</protein>
<feature type="compositionally biased region" description="Basic residues" evidence="1">
    <location>
        <begin position="1"/>
        <end position="13"/>
    </location>
</feature>
<feature type="domain" description="Type VII secretion system protein EssD-like" evidence="2">
    <location>
        <begin position="81"/>
        <end position="200"/>
    </location>
</feature>
<reference evidence="3" key="1">
    <citation type="submission" date="2021-08" db="EMBL/GenBank/DDBJ databases">
        <authorList>
            <person name="Zhang H."/>
            <person name="Xu M."/>
            <person name="Yu Z."/>
            <person name="Yang L."/>
            <person name="Cai Y."/>
        </authorList>
    </citation>
    <scope>NUCLEOTIDE SEQUENCE</scope>
    <source>
        <strain evidence="3">CHL1</strain>
    </source>
</reference>
<feature type="compositionally biased region" description="Basic and acidic residues" evidence="1">
    <location>
        <begin position="213"/>
        <end position="250"/>
    </location>
</feature>
<evidence type="ECO:0000259" key="2">
    <source>
        <dbReference type="Pfam" id="PF13930"/>
    </source>
</evidence>
<keyword evidence="3" id="KW-0255">Endonuclease</keyword>
<dbReference type="InterPro" id="IPR044929">
    <property type="entry name" value="DNA/RNA_non-sp_Endonuclease_sf"/>
</dbReference>
<dbReference type="Gene3D" id="3.40.570.10">
    <property type="entry name" value="Extracellular Endonuclease, subunit A"/>
    <property type="match status" value="1"/>
</dbReference>
<dbReference type="AlphaFoldDB" id="A0A9E6RH80"/>
<name>A0A9E6RH80_9HYPH</name>
<feature type="compositionally biased region" description="Basic and acidic residues" evidence="1">
    <location>
        <begin position="100"/>
        <end position="131"/>
    </location>
</feature>
<feature type="compositionally biased region" description="Basic and acidic residues" evidence="1">
    <location>
        <begin position="30"/>
        <end position="41"/>
    </location>
</feature>
<evidence type="ECO:0000256" key="1">
    <source>
        <dbReference type="SAM" id="MobiDB-lite"/>
    </source>
</evidence>
<dbReference type="InterPro" id="IPR044927">
    <property type="entry name" value="Endonuclea_NS_2"/>
</dbReference>
<proteinExistence type="predicted"/>
<dbReference type="Proteomes" id="UP000825701">
    <property type="component" value="Chromosome"/>
</dbReference>
<keyword evidence="4" id="KW-1185">Reference proteome</keyword>
<feature type="compositionally biased region" description="Basic residues" evidence="1">
    <location>
        <begin position="251"/>
        <end position="265"/>
    </location>
</feature>
<feature type="region of interest" description="Disordered" evidence="1">
    <location>
        <begin position="212"/>
        <end position="265"/>
    </location>
</feature>
<evidence type="ECO:0000313" key="3">
    <source>
        <dbReference type="EMBL" id="QZO01401.1"/>
    </source>
</evidence>
<organism evidence="3 4">
    <name type="scientific">Chenggangzhangella methanolivorans</name>
    <dbReference type="NCBI Taxonomy" id="1437009"/>
    <lineage>
        <taxon>Bacteria</taxon>
        <taxon>Pseudomonadati</taxon>
        <taxon>Pseudomonadota</taxon>
        <taxon>Alphaproteobacteria</taxon>
        <taxon>Hyphomicrobiales</taxon>
        <taxon>Methylopilaceae</taxon>
        <taxon>Chenggangzhangella</taxon>
    </lineage>
</organism>
<dbReference type="Pfam" id="PF13930">
    <property type="entry name" value="Endonuclea_NS_2"/>
    <property type="match status" value="1"/>
</dbReference>
<accession>A0A9E6RH80</accession>
<dbReference type="SUPFAM" id="SSF54060">
    <property type="entry name" value="His-Me finger endonucleases"/>
    <property type="match status" value="1"/>
</dbReference>
<sequence length="265" mass="29882">MGEARRGRRRHAFGRREGRRQGRGRGQARQGRERRKDPRRREGSRRRQGAGIRQDPGRRQISADARTSKVAPNATVSRTEGKNEFTWTTDSEGRFASGEARLKEDFGGGKRPKSETDAQKDAAAKGKDGDQGGHMFAYRFTKGQGEINLVPQDANLNVGAWKKMENEFADWVNNGKEVNVEVVAKRSSGDRPDTFRASYEVTDPSSGKVIYENSKRFENAPGETFDRVSSKDIKNWATRDDDGRARDQGRPHRRDRQGPRRHAAA</sequence>
<feature type="region of interest" description="Disordered" evidence="1">
    <location>
        <begin position="1"/>
        <end position="135"/>
    </location>
</feature>
<gene>
    <name evidence="3" type="ORF">K6K41_08075</name>
</gene>
<dbReference type="RefSeq" id="WP_261404668.1">
    <property type="nucleotide sequence ID" value="NZ_CP081869.1"/>
</dbReference>
<keyword evidence="3" id="KW-0540">Nuclease</keyword>
<dbReference type="EMBL" id="CP081869">
    <property type="protein sequence ID" value="QZO01401.1"/>
    <property type="molecule type" value="Genomic_DNA"/>
</dbReference>